<dbReference type="InterPro" id="IPR036028">
    <property type="entry name" value="SH3-like_dom_sf"/>
</dbReference>
<dbReference type="Pfam" id="PF00018">
    <property type="entry name" value="SH3_1"/>
    <property type="match status" value="1"/>
</dbReference>
<accession>A0AAD5QIR2</accession>
<name>A0AAD5QIR2_PARTN</name>
<dbReference type="EMBL" id="JAHQIW010000486">
    <property type="protein sequence ID" value="KAJ1348356.1"/>
    <property type="molecule type" value="Genomic_DNA"/>
</dbReference>
<evidence type="ECO:0000259" key="3">
    <source>
        <dbReference type="PROSITE" id="PS50002"/>
    </source>
</evidence>
<dbReference type="AlphaFoldDB" id="A0AAD5QIR2"/>
<proteinExistence type="predicted"/>
<dbReference type="SMART" id="SM00326">
    <property type="entry name" value="SH3"/>
    <property type="match status" value="1"/>
</dbReference>
<reference evidence="4" key="1">
    <citation type="submission" date="2021-06" db="EMBL/GenBank/DDBJ databases">
        <title>Parelaphostrongylus tenuis whole genome reference sequence.</title>
        <authorList>
            <person name="Garwood T.J."/>
            <person name="Larsen P.A."/>
            <person name="Fountain-Jones N.M."/>
            <person name="Garbe J.R."/>
            <person name="Macchietto M.G."/>
            <person name="Kania S.A."/>
            <person name="Gerhold R.W."/>
            <person name="Richards J.E."/>
            <person name="Wolf T.M."/>
        </authorList>
    </citation>
    <scope>NUCLEOTIDE SEQUENCE</scope>
    <source>
        <strain evidence="4">MNPRO001-30</strain>
        <tissue evidence="4">Meninges</tissue>
    </source>
</reference>
<dbReference type="PROSITE" id="PS50002">
    <property type="entry name" value="SH3"/>
    <property type="match status" value="1"/>
</dbReference>
<dbReference type="Proteomes" id="UP001196413">
    <property type="component" value="Unassembled WGS sequence"/>
</dbReference>
<dbReference type="SUPFAM" id="SSF50044">
    <property type="entry name" value="SH3-domain"/>
    <property type="match status" value="1"/>
</dbReference>
<dbReference type="Gene3D" id="2.30.30.40">
    <property type="entry name" value="SH3 Domains"/>
    <property type="match status" value="1"/>
</dbReference>
<evidence type="ECO:0000313" key="4">
    <source>
        <dbReference type="EMBL" id="KAJ1348356.1"/>
    </source>
</evidence>
<organism evidence="4 5">
    <name type="scientific">Parelaphostrongylus tenuis</name>
    <name type="common">Meningeal worm</name>
    <dbReference type="NCBI Taxonomy" id="148309"/>
    <lineage>
        <taxon>Eukaryota</taxon>
        <taxon>Metazoa</taxon>
        <taxon>Ecdysozoa</taxon>
        <taxon>Nematoda</taxon>
        <taxon>Chromadorea</taxon>
        <taxon>Rhabditida</taxon>
        <taxon>Rhabditina</taxon>
        <taxon>Rhabditomorpha</taxon>
        <taxon>Strongyloidea</taxon>
        <taxon>Metastrongylidae</taxon>
        <taxon>Parelaphostrongylus</taxon>
    </lineage>
</organism>
<keyword evidence="1 2" id="KW-0728">SH3 domain</keyword>
<sequence length="98" mass="11109">MQWETATLYIPETTAANSLFPQHTQKQIEDEVPPLFSSSDCGRTLTVTEQFNAKSGEQMTVNPGDKVVLIKNGTRGWIFVRDMDSRRTGWIPAPYVNY</sequence>
<evidence type="ECO:0000256" key="1">
    <source>
        <dbReference type="ARBA" id="ARBA00022443"/>
    </source>
</evidence>
<protein>
    <recommendedName>
        <fullName evidence="3">SH3 domain-containing protein</fullName>
    </recommendedName>
</protein>
<evidence type="ECO:0000256" key="2">
    <source>
        <dbReference type="PROSITE-ProRule" id="PRU00192"/>
    </source>
</evidence>
<comment type="caution">
    <text evidence="4">The sequence shown here is derived from an EMBL/GenBank/DDBJ whole genome shotgun (WGS) entry which is preliminary data.</text>
</comment>
<evidence type="ECO:0000313" key="5">
    <source>
        <dbReference type="Proteomes" id="UP001196413"/>
    </source>
</evidence>
<dbReference type="InterPro" id="IPR001452">
    <property type="entry name" value="SH3_domain"/>
</dbReference>
<feature type="domain" description="SH3" evidence="3">
    <location>
        <begin position="40"/>
        <end position="98"/>
    </location>
</feature>
<keyword evidence="5" id="KW-1185">Reference proteome</keyword>
<gene>
    <name evidence="4" type="ORF">KIN20_003645</name>
</gene>